<dbReference type="InterPro" id="IPR006671">
    <property type="entry name" value="Cyclin_N"/>
</dbReference>
<evidence type="ECO:0000259" key="2">
    <source>
        <dbReference type="Pfam" id="PF00134"/>
    </source>
</evidence>
<gene>
    <name evidence="4" type="ORF">PCOR1329_LOCUS18617</name>
</gene>
<name>A0ABN9R8P1_9DINO</name>
<evidence type="ECO:0000313" key="5">
    <source>
        <dbReference type="Proteomes" id="UP001189429"/>
    </source>
</evidence>
<protein>
    <recommendedName>
        <fullName evidence="6">G2/mitotic-specific cyclin-B3</fullName>
    </recommendedName>
</protein>
<dbReference type="SUPFAM" id="SSF47954">
    <property type="entry name" value="Cyclin-like"/>
    <property type="match status" value="2"/>
</dbReference>
<dbReference type="CDD" id="cd20537">
    <property type="entry name" value="CYCLIN_CCNO-like_rpt2"/>
    <property type="match status" value="1"/>
</dbReference>
<evidence type="ECO:0000256" key="1">
    <source>
        <dbReference type="ARBA" id="ARBA00023127"/>
    </source>
</evidence>
<evidence type="ECO:0000313" key="4">
    <source>
        <dbReference type="EMBL" id="CAK0815264.1"/>
    </source>
</evidence>
<feature type="domain" description="Cyclin C-terminal" evidence="3">
    <location>
        <begin position="41"/>
        <end position="104"/>
    </location>
</feature>
<dbReference type="Pfam" id="PF02984">
    <property type="entry name" value="Cyclin_C"/>
    <property type="match status" value="1"/>
</dbReference>
<comment type="caution">
    <text evidence="4">The sequence shown here is derived from an EMBL/GenBank/DDBJ whole genome shotgun (WGS) entry which is preliminary data.</text>
</comment>
<dbReference type="EMBL" id="CAUYUJ010005872">
    <property type="protein sequence ID" value="CAK0815264.1"/>
    <property type="molecule type" value="Genomic_DNA"/>
</dbReference>
<feature type="domain" description="Cyclin N-terminal" evidence="2">
    <location>
        <begin position="1"/>
        <end position="39"/>
    </location>
</feature>
<reference evidence="4" key="1">
    <citation type="submission" date="2023-10" db="EMBL/GenBank/DDBJ databases">
        <authorList>
            <person name="Chen Y."/>
            <person name="Shah S."/>
            <person name="Dougan E. K."/>
            <person name="Thang M."/>
            <person name="Chan C."/>
        </authorList>
    </citation>
    <scope>NUCLEOTIDE SEQUENCE [LARGE SCALE GENOMIC DNA]</scope>
</reference>
<evidence type="ECO:0000259" key="3">
    <source>
        <dbReference type="Pfam" id="PF02984"/>
    </source>
</evidence>
<dbReference type="InterPro" id="IPR036915">
    <property type="entry name" value="Cyclin-like_sf"/>
</dbReference>
<accession>A0ABN9R8P1</accession>
<dbReference type="Proteomes" id="UP001189429">
    <property type="component" value="Unassembled WGS sequence"/>
</dbReference>
<dbReference type="Gene3D" id="1.10.472.10">
    <property type="entry name" value="Cyclin-like"/>
    <property type="match status" value="1"/>
</dbReference>
<organism evidence="4 5">
    <name type="scientific">Prorocentrum cordatum</name>
    <dbReference type="NCBI Taxonomy" id="2364126"/>
    <lineage>
        <taxon>Eukaryota</taxon>
        <taxon>Sar</taxon>
        <taxon>Alveolata</taxon>
        <taxon>Dinophyceae</taxon>
        <taxon>Prorocentrales</taxon>
        <taxon>Prorocentraceae</taxon>
        <taxon>Prorocentrum</taxon>
    </lineage>
</organism>
<keyword evidence="1" id="KW-0195">Cyclin</keyword>
<dbReference type="InterPro" id="IPR004367">
    <property type="entry name" value="Cyclin_C-dom"/>
</dbReference>
<keyword evidence="5" id="KW-1185">Reference proteome</keyword>
<evidence type="ECO:0008006" key="6">
    <source>
        <dbReference type="Google" id="ProtNLM"/>
    </source>
</evidence>
<feature type="non-terminal residue" evidence="4">
    <location>
        <position position="104"/>
    </location>
</feature>
<dbReference type="InterPro" id="IPR039361">
    <property type="entry name" value="Cyclin"/>
</dbReference>
<dbReference type="Pfam" id="PF00134">
    <property type="entry name" value="Cyclin_N"/>
    <property type="match status" value="1"/>
</dbReference>
<dbReference type="PANTHER" id="PTHR10177">
    <property type="entry name" value="CYCLINS"/>
    <property type="match status" value="1"/>
</dbReference>
<proteinExistence type="predicted"/>
<feature type="non-terminal residue" evidence="4">
    <location>
        <position position="1"/>
    </location>
</feature>
<sequence length="104" mass="12168">EINPPEISDFVYITDNAYTKEDILQMEVVILTDLKFDICVPTAAHFMERYQRLNQCPKDSVHCHLMHYLLELSLMDIQMIRYEPSHLVAAATLLSNKLMKQPSW</sequence>